<dbReference type="InterPro" id="IPR011047">
    <property type="entry name" value="Quinoprotein_ADH-like_sf"/>
</dbReference>
<gene>
    <name evidence="9" type="ORF">GDO81_029741</name>
</gene>
<dbReference type="Gene3D" id="2.130.10.10">
    <property type="entry name" value="YVTN repeat-like/Quinoprotein amine dehydrogenase"/>
    <property type="match status" value="1"/>
</dbReference>
<dbReference type="GO" id="GO:0032936">
    <property type="term" value="C:SREBP-SCAP complex"/>
    <property type="evidence" value="ECO:0007669"/>
    <property type="project" value="TreeGrafter"/>
</dbReference>
<dbReference type="PANTHER" id="PTHR46378:SF1">
    <property type="entry name" value="STEROL REGULATORY ELEMENT-BINDING PROTEIN CLEAVAGE-ACTIVATING PROTEIN"/>
    <property type="match status" value="1"/>
</dbReference>
<dbReference type="SUPFAM" id="SSF50998">
    <property type="entry name" value="Quinoprotein alcohol dehydrogenase-like"/>
    <property type="match status" value="1"/>
</dbReference>
<dbReference type="InterPro" id="IPR036322">
    <property type="entry name" value="WD40_repeat_dom_sf"/>
</dbReference>
<dbReference type="InterPro" id="IPR057042">
    <property type="entry name" value="Beta-prop_SCAP"/>
</dbReference>
<comment type="caution">
    <text evidence="9">The sequence shown here is derived from an EMBL/GenBank/DDBJ whole genome shotgun (WGS) entry which is preliminary data.</text>
</comment>
<dbReference type="Proteomes" id="UP000824782">
    <property type="component" value="Unassembled WGS sequence"/>
</dbReference>
<evidence type="ECO:0000259" key="8">
    <source>
        <dbReference type="Pfam" id="PF24017"/>
    </source>
</evidence>
<dbReference type="AlphaFoldDB" id="A0AAV6YCC5"/>
<evidence type="ECO:0000256" key="5">
    <source>
        <dbReference type="ARBA" id="ARBA00022989"/>
    </source>
</evidence>
<dbReference type="SUPFAM" id="SSF50978">
    <property type="entry name" value="WD40 repeat-like"/>
    <property type="match status" value="1"/>
</dbReference>
<feature type="domain" description="SCAP beta-propeller" evidence="8">
    <location>
        <begin position="1"/>
        <end position="222"/>
    </location>
</feature>
<evidence type="ECO:0000256" key="1">
    <source>
        <dbReference type="ARBA" id="ARBA00004477"/>
    </source>
</evidence>
<proteinExistence type="predicted"/>
<accession>A0AAV6YCC5</accession>
<dbReference type="InterPro" id="IPR015943">
    <property type="entry name" value="WD40/YVTN_repeat-like_dom_sf"/>
</dbReference>
<dbReference type="Pfam" id="PF24017">
    <property type="entry name" value="Beta-prop_SCAP"/>
    <property type="match status" value="1"/>
</dbReference>
<keyword evidence="4" id="KW-0256">Endoplasmic reticulum</keyword>
<keyword evidence="7" id="KW-0325">Glycoprotein</keyword>
<protein>
    <recommendedName>
        <fullName evidence="8">SCAP beta-propeller domain-containing protein</fullName>
    </recommendedName>
</protein>
<reference evidence="9" key="1">
    <citation type="thesis" date="2020" institute="ProQuest LLC" country="789 East Eisenhower Parkway, Ann Arbor, MI, USA">
        <title>Comparative Genomics and Chromosome Evolution.</title>
        <authorList>
            <person name="Mudd A.B."/>
        </authorList>
    </citation>
    <scope>NUCLEOTIDE SEQUENCE</scope>
    <source>
        <strain evidence="9">237g6f4</strain>
        <tissue evidence="9">Blood</tissue>
    </source>
</reference>
<sequence>DIECLASDGMLLVSCCLAGQIRVWDAQTGDCLTVIPKQRLRRESSGIFEYQDTWEQIPDCKYNPDDSLENGYIKRRPLPAQPPMFYDQPDLSSLIDTNFCEQVKPESGASPPASCGYDFSTLVQRVYEEHGAAASYPPVFSPIPYGQVQLMSGARSRSPGSRSDGGCSSIRRKSSAEELALCNGTSSPVSAWAEDFDSSVWSLGLQGNLIVAGRSNGKLEVQGPGLYM</sequence>
<evidence type="ECO:0000256" key="2">
    <source>
        <dbReference type="ARBA" id="ARBA00022692"/>
    </source>
</evidence>
<feature type="non-terminal residue" evidence="9">
    <location>
        <position position="1"/>
    </location>
</feature>
<dbReference type="GO" id="GO:0045540">
    <property type="term" value="P:regulation of cholesterol biosynthetic process"/>
    <property type="evidence" value="ECO:0007669"/>
    <property type="project" value="TreeGrafter"/>
</dbReference>
<evidence type="ECO:0000256" key="7">
    <source>
        <dbReference type="ARBA" id="ARBA00023180"/>
    </source>
</evidence>
<dbReference type="PANTHER" id="PTHR46378">
    <property type="entry name" value="STEROL REGULATORY ELEMENT-BINDING PROTEIN CLEAVAGE-ACTIVATING PROTEIN"/>
    <property type="match status" value="1"/>
</dbReference>
<name>A0AAV6YCC5_ENGPU</name>
<dbReference type="EMBL" id="WNYA01082401">
    <property type="protein sequence ID" value="KAG8534997.1"/>
    <property type="molecule type" value="Genomic_DNA"/>
</dbReference>
<dbReference type="GO" id="GO:0032934">
    <property type="term" value="F:sterol binding"/>
    <property type="evidence" value="ECO:0007669"/>
    <property type="project" value="InterPro"/>
</dbReference>
<evidence type="ECO:0000256" key="4">
    <source>
        <dbReference type="ARBA" id="ARBA00022824"/>
    </source>
</evidence>
<dbReference type="InterPro" id="IPR030225">
    <property type="entry name" value="SCAP"/>
</dbReference>
<keyword evidence="6" id="KW-0472">Membrane</keyword>
<dbReference type="GO" id="GO:0000139">
    <property type="term" value="C:Golgi membrane"/>
    <property type="evidence" value="ECO:0007669"/>
    <property type="project" value="InterPro"/>
</dbReference>
<keyword evidence="5" id="KW-1133">Transmembrane helix</keyword>
<evidence type="ECO:0000313" key="9">
    <source>
        <dbReference type="EMBL" id="KAG8534997.1"/>
    </source>
</evidence>
<evidence type="ECO:0000256" key="3">
    <source>
        <dbReference type="ARBA" id="ARBA00022737"/>
    </source>
</evidence>
<dbReference type="GO" id="GO:0032933">
    <property type="term" value="P:SREBP signaling pathway"/>
    <property type="evidence" value="ECO:0007669"/>
    <property type="project" value="InterPro"/>
</dbReference>
<comment type="subcellular location">
    <subcellularLocation>
        <location evidence="1">Endoplasmic reticulum membrane</location>
        <topology evidence="1">Multi-pass membrane protein</topology>
    </subcellularLocation>
</comment>
<organism evidence="9 10">
    <name type="scientific">Engystomops pustulosus</name>
    <name type="common">Tungara frog</name>
    <name type="synonym">Physalaemus pustulosus</name>
    <dbReference type="NCBI Taxonomy" id="76066"/>
    <lineage>
        <taxon>Eukaryota</taxon>
        <taxon>Metazoa</taxon>
        <taxon>Chordata</taxon>
        <taxon>Craniata</taxon>
        <taxon>Vertebrata</taxon>
        <taxon>Euteleostomi</taxon>
        <taxon>Amphibia</taxon>
        <taxon>Batrachia</taxon>
        <taxon>Anura</taxon>
        <taxon>Neobatrachia</taxon>
        <taxon>Hyloidea</taxon>
        <taxon>Leptodactylidae</taxon>
        <taxon>Leiuperinae</taxon>
        <taxon>Engystomops</taxon>
    </lineage>
</organism>
<evidence type="ECO:0000256" key="6">
    <source>
        <dbReference type="ARBA" id="ARBA00023136"/>
    </source>
</evidence>
<evidence type="ECO:0000313" key="10">
    <source>
        <dbReference type="Proteomes" id="UP000824782"/>
    </source>
</evidence>
<keyword evidence="2" id="KW-0812">Transmembrane</keyword>
<dbReference type="GO" id="GO:0005789">
    <property type="term" value="C:endoplasmic reticulum membrane"/>
    <property type="evidence" value="ECO:0007669"/>
    <property type="project" value="UniProtKB-SubCell"/>
</dbReference>
<keyword evidence="3" id="KW-0677">Repeat</keyword>
<keyword evidence="10" id="KW-1185">Reference proteome</keyword>